<sequence>MTMILEEDTGFPTATEFDTIISISKGCITGAGGCCTDEHAGYQPPSELRGLVTRARHWETSPRVCPSANQALALAPLPAGRSAAPEVRTGSAIYWLTRPKWKKTEILQARQPQRSGFTPEPRSWEENSRLPSIGTGTANTRRGQPGQPGRAVSPRVGIAQPALQPHKQLFLLDSCSPSPPPPFTSLLDHFLHLWLPDLGDGWAGGAQGHLGEGAGPGRPPGQWGFHSWVVLSHRVHERPQDAGPAATWQRHRQREKQAPCTGSPTWDSIPGLQDCALGQRQALNRCATQGSLCLALIDTAKVLQTY</sequence>
<name>A0A811YZL2_NYCPR</name>
<reference evidence="2" key="1">
    <citation type="submission" date="2020-12" db="EMBL/GenBank/DDBJ databases">
        <authorList>
            <consortium name="Molecular Ecology Group"/>
        </authorList>
    </citation>
    <scope>NUCLEOTIDE SEQUENCE</scope>
    <source>
        <strain evidence="2">TBG_1078</strain>
    </source>
</reference>
<accession>A0A811YZL2</accession>
<dbReference type="AlphaFoldDB" id="A0A811YZL2"/>
<proteinExistence type="predicted"/>
<dbReference type="Proteomes" id="UP000645828">
    <property type="component" value="Unassembled WGS sequence"/>
</dbReference>
<protein>
    <submittedName>
        <fullName evidence="2">(raccoon dog) hypothetical protein</fullName>
    </submittedName>
</protein>
<dbReference type="EMBL" id="CAJHUB010000754">
    <property type="protein sequence ID" value="CAD7681991.1"/>
    <property type="molecule type" value="Genomic_DNA"/>
</dbReference>
<feature type="region of interest" description="Disordered" evidence="1">
    <location>
        <begin position="239"/>
        <end position="265"/>
    </location>
</feature>
<evidence type="ECO:0000313" key="3">
    <source>
        <dbReference type="Proteomes" id="UP000645828"/>
    </source>
</evidence>
<feature type="region of interest" description="Disordered" evidence="1">
    <location>
        <begin position="110"/>
        <end position="153"/>
    </location>
</feature>
<gene>
    <name evidence="2" type="ORF">NYPRO_LOCUS14783</name>
</gene>
<keyword evidence="3" id="KW-1185">Reference proteome</keyword>
<evidence type="ECO:0000256" key="1">
    <source>
        <dbReference type="SAM" id="MobiDB-lite"/>
    </source>
</evidence>
<comment type="caution">
    <text evidence="2">The sequence shown here is derived from an EMBL/GenBank/DDBJ whole genome shotgun (WGS) entry which is preliminary data.</text>
</comment>
<organism evidence="2 3">
    <name type="scientific">Nyctereutes procyonoides</name>
    <name type="common">Raccoon dog</name>
    <name type="synonym">Canis procyonoides</name>
    <dbReference type="NCBI Taxonomy" id="34880"/>
    <lineage>
        <taxon>Eukaryota</taxon>
        <taxon>Metazoa</taxon>
        <taxon>Chordata</taxon>
        <taxon>Craniata</taxon>
        <taxon>Vertebrata</taxon>
        <taxon>Euteleostomi</taxon>
        <taxon>Mammalia</taxon>
        <taxon>Eutheria</taxon>
        <taxon>Laurasiatheria</taxon>
        <taxon>Carnivora</taxon>
        <taxon>Caniformia</taxon>
        <taxon>Canidae</taxon>
        <taxon>Nyctereutes</taxon>
    </lineage>
</organism>
<evidence type="ECO:0000313" key="2">
    <source>
        <dbReference type="EMBL" id="CAD7681991.1"/>
    </source>
</evidence>